<reference evidence="2" key="1">
    <citation type="submission" date="2017-06" db="EMBL/GenBank/DDBJ databases">
        <authorList>
            <person name="Varghese N."/>
            <person name="Submissions S."/>
        </authorList>
    </citation>
    <scope>NUCLEOTIDE SEQUENCE [LARGE SCALE GENOMIC DNA]</scope>
    <source>
        <strain evidence="2">DSM 11116</strain>
    </source>
</reference>
<protein>
    <submittedName>
        <fullName evidence="1">Uncharacterized protein</fullName>
    </submittedName>
</protein>
<organism evidence="1 2">
    <name type="scientific">Hymenobacter gelipurpurascens</name>
    <dbReference type="NCBI Taxonomy" id="89968"/>
    <lineage>
        <taxon>Bacteria</taxon>
        <taxon>Pseudomonadati</taxon>
        <taxon>Bacteroidota</taxon>
        <taxon>Cytophagia</taxon>
        <taxon>Cytophagales</taxon>
        <taxon>Hymenobacteraceae</taxon>
        <taxon>Hymenobacter</taxon>
    </lineage>
</organism>
<proteinExistence type="predicted"/>
<gene>
    <name evidence="1" type="ORF">SAMN06265337_2112</name>
</gene>
<dbReference type="AlphaFoldDB" id="A0A212TPY0"/>
<dbReference type="EMBL" id="FYEW01000001">
    <property type="protein sequence ID" value="SNC67906.1"/>
    <property type="molecule type" value="Genomic_DNA"/>
</dbReference>
<keyword evidence="2" id="KW-1185">Reference proteome</keyword>
<evidence type="ECO:0000313" key="2">
    <source>
        <dbReference type="Proteomes" id="UP000198131"/>
    </source>
</evidence>
<sequence length="45" mass="5018">MIFYLLMIAALPDGICSCRARVLPALSTQATQNFDVKSVQPIKHR</sequence>
<name>A0A212TPY0_9BACT</name>
<dbReference type="Proteomes" id="UP000198131">
    <property type="component" value="Unassembled WGS sequence"/>
</dbReference>
<accession>A0A212TPY0</accession>
<evidence type="ECO:0000313" key="1">
    <source>
        <dbReference type="EMBL" id="SNC67906.1"/>
    </source>
</evidence>